<sequence length="73" mass="8559">MITTKSMVAKGESRKQRMKKCLMIFLKLQKRSDLLQLVCYFITINFNVNNQTESTTDKRATLVFVRLINFIVV</sequence>
<dbReference type="Proteomes" id="UP000095283">
    <property type="component" value="Unplaced"/>
</dbReference>
<evidence type="ECO:0000313" key="1">
    <source>
        <dbReference type="Proteomes" id="UP000095283"/>
    </source>
</evidence>
<evidence type="ECO:0000313" key="2">
    <source>
        <dbReference type="WBParaSite" id="Hba_01996"/>
    </source>
</evidence>
<name>A0A1I7WBB1_HETBA</name>
<proteinExistence type="predicted"/>
<dbReference type="WBParaSite" id="Hba_01996">
    <property type="protein sequence ID" value="Hba_01996"/>
    <property type="gene ID" value="Hba_01996"/>
</dbReference>
<organism evidence="1 2">
    <name type="scientific">Heterorhabditis bacteriophora</name>
    <name type="common">Entomopathogenic nematode worm</name>
    <dbReference type="NCBI Taxonomy" id="37862"/>
    <lineage>
        <taxon>Eukaryota</taxon>
        <taxon>Metazoa</taxon>
        <taxon>Ecdysozoa</taxon>
        <taxon>Nematoda</taxon>
        <taxon>Chromadorea</taxon>
        <taxon>Rhabditida</taxon>
        <taxon>Rhabditina</taxon>
        <taxon>Rhabditomorpha</taxon>
        <taxon>Strongyloidea</taxon>
        <taxon>Heterorhabditidae</taxon>
        <taxon>Heterorhabditis</taxon>
    </lineage>
</organism>
<keyword evidence="1" id="KW-1185">Reference proteome</keyword>
<dbReference type="AlphaFoldDB" id="A0A1I7WBB1"/>
<accession>A0A1I7WBB1</accession>
<protein>
    <submittedName>
        <fullName evidence="2">Ovule protein</fullName>
    </submittedName>
</protein>
<reference evidence="2" key="1">
    <citation type="submission" date="2016-11" db="UniProtKB">
        <authorList>
            <consortium name="WormBaseParasite"/>
        </authorList>
    </citation>
    <scope>IDENTIFICATION</scope>
</reference>